<dbReference type="EMBL" id="CP064942">
    <property type="protein sequence ID" value="QPH55204.1"/>
    <property type="molecule type" value="Genomic_DNA"/>
</dbReference>
<gene>
    <name evidence="1" type="ORF">I0K15_05545</name>
</gene>
<sequence length="100" mass="10982">MPTFDDPAFLARVDAAEEAAMADPVARVLLTHAVCPTASDRCGWQGWLLEAAWRRIAPGEDPFSRRAPAITNQICPNCGAEVFRTYVSRELVAEEPAPRN</sequence>
<evidence type="ECO:0000313" key="2">
    <source>
        <dbReference type="Proteomes" id="UP000594800"/>
    </source>
</evidence>
<dbReference type="AlphaFoldDB" id="A0A7S9LU71"/>
<proteinExistence type="predicted"/>
<protein>
    <submittedName>
        <fullName evidence="1">Uncharacterized protein</fullName>
    </submittedName>
</protein>
<reference evidence="1 2" key="1">
    <citation type="submission" date="2020-11" db="EMBL/GenBank/DDBJ databases">
        <title>Description of Pontivivens ytuae sp. nov. isolated from deep sea sediment of Mariana Trench.</title>
        <authorList>
            <person name="Wang Z."/>
            <person name="Sun Q.-L."/>
            <person name="Xu X.-D."/>
            <person name="Tang Y.-Z."/>
            <person name="Zhang J."/>
        </authorList>
    </citation>
    <scope>NUCLEOTIDE SEQUENCE [LARGE SCALE GENOMIC DNA]</scope>
    <source>
        <strain evidence="1 2">MT2928</strain>
    </source>
</reference>
<accession>A0A7S9LU71</accession>
<name>A0A7S9LU71_9RHOB</name>
<organism evidence="1 2">
    <name type="scientific">Pontivivens ytuae</name>
    <dbReference type="NCBI Taxonomy" id="2789856"/>
    <lineage>
        <taxon>Bacteria</taxon>
        <taxon>Pseudomonadati</taxon>
        <taxon>Pseudomonadota</taxon>
        <taxon>Alphaproteobacteria</taxon>
        <taxon>Rhodobacterales</taxon>
        <taxon>Paracoccaceae</taxon>
        <taxon>Pontivivens</taxon>
    </lineage>
</organism>
<dbReference type="KEGG" id="poz:I0K15_05545"/>
<dbReference type="RefSeq" id="WP_196104403.1">
    <property type="nucleotide sequence ID" value="NZ_CP064942.1"/>
</dbReference>
<evidence type="ECO:0000313" key="1">
    <source>
        <dbReference type="EMBL" id="QPH55204.1"/>
    </source>
</evidence>
<dbReference type="Proteomes" id="UP000594800">
    <property type="component" value="Chromosome"/>
</dbReference>
<keyword evidence="2" id="KW-1185">Reference proteome</keyword>